<dbReference type="AlphaFoldDB" id="A0AA87Z3F4"/>
<keyword evidence="2" id="KW-1185">Reference proteome</keyword>
<accession>A0AA87Z3F4</accession>
<name>A0AA87Z3F4_FICCA</name>
<protein>
    <submittedName>
        <fullName evidence="1">Uncharacterized protein</fullName>
    </submittedName>
</protein>
<comment type="caution">
    <text evidence="1">The sequence shown here is derived from an EMBL/GenBank/DDBJ whole genome shotgun (WGS) entry which is preliminary data.</text>
</comment>
<evidence type="ECO:0000313" key="2">
    <source>
        <dbReference type="Proteomes" id="UP001187192"/>
    </source>
</evidence>
<organism evidence="1 2">
    <name type="scientific">Ficus carica</name>
    <name type="common">Common fig</name>
    <dbReference type="NCBI Taxonomy" id="3494"/>
    <lineage>
        <taxon>Eukaryota</taxon>
        <taxon>Viridiplantae</taxon>
        <taxon>Streptophyta</taxon>
        <taxon>Embryophyta</taxon>
        <taxon>Tracheophyta</taxon>
        <taxon>Spermatophyta</taxon>
        <taxon>Magnoliopsida</taxon>
        <taxon>eudicotyledons</taxon>
        <taxon>Gunneridae</taxon>
        <taxon>Pentapetalae</taxon>
        <taxon>rosids</taxon>
        <taxon>fabids</taxon>
        <taxon>Rosales</taxon>
        <taxon>Moraceae</taxon>
        <taxon>Ficeae</taxon>
        <taxon>Ficus</taxon>
    </lineage>
</organism>
<reference evidence="1" key="1">
    <citation type="submission" date="2023-07" db="EMBL/GenBank/DDBJ databases">
        <title>draft genome sequence of fig (Ficus carica).</title>
        <authorList>
            <person name="Takahashi T."/>
            <person name="Nishimura K."/>
        </authorList>
    </citation>
    <scope>NUCLEOTIDE SEQUENCE</scope>
</reference>
<evidence type="ECO:0000313" key="1">
    <source>
        <dbReference type="EMBL" id="GMN28713.1"/>
    </source>
</evidence>
<dbReference type="Proteomes" id="UP001187192">
    <property type="component" value="Unassembled WGS sequence"/>
</dbReference>
<gene>
    <name evidence="1" type="ORF">TIFTF001_002162</name>
</gene>
<sequence length="109" mass="11908">MRLSAIGVVAESYGVLERLEMVSSLYHLLCASIKELPEIKMVTSLGRKWWVKGVPPSGEPPDLERVSSFSFSLEVFHLEVLVRGFSSHGFLLFPGMTASGSGITLPLTV</sequence>
<proteinExistence type="predicted"/>
<dbReference type="EMBL" id="BTGU01000002">
    <property type="protein sequence ID" value="GMN28713.1"/>
    <property type="molecule type" value="Genomic_DNA"/>
</dbReference>